<accession>A0A8A3PB67</accession>
<dbReference type="InterPro" id="IPR058317">
    <property type="entry name" value="DUF8004"/>
</dbReference>
<feature type="compositionally biased region" description="Pro residues" evidence="1">
    <location>
        <begin position="866"/>
        <end position="878"/>
    </location>
</feature>
<feature type="region of interest" description="Disordered" evidence="1">
    <location>
        <begin position="936"/>
        <end position="1008"/>
    </location>
</feature>
<evidence type="ECO:0000256" key="1">
    <source>
        <dbReference type="SAM" id="MobiDB-lite"/>
    </source>
</evidence>
<name>A0A8A3PB67_9HELO</name>
<evidence type="ECO:0000313" key="3">
    <source>
        <dbReference type="EMBL" id="QSZ32343.1"/>
    </source>
</evidence>
<dbReference type="AlphaFoldDB" id="A0A8A3PB67"/>
<feature type="region of interest" description="Disordered" evidence="1">
    <location>
        <begin position="821"/>
        <end position="844"/>
    </location>
</feature>
<protein>
    <recommendedName>
        <fullName evidence="2">DUF8004 domain-containing protein</fullName>
    </recommendedName>
</protein>
<dbReference type="PANTHER" id="PTHR39601">
    <property type="entry name" value="CHORIOGENIN HMINOR"/>
    <property type="match status" value="1"/>
</dbReference>
<feature type="region of interest" description="Disordered" evidence="1">
    <location>
        <begin position="861"/>
        <end position="915"/>
    </location>
</feature>
<feature type="domain" description="DUF8004" evidence="2">
    <location>
        <begin position="376"/>
        <end position="467"/>
    </location>
</feature>
<dbReference type="OrthoDB" id="5302380at2759"/>
<reference evidence="3" key="1">
    <citation type="submission" date="2020-10" db="EMBL/GenBank/DDBJ databases">
        <title>Genome Sequence of Monilinia vaccinii-corymbosi Sheds Light on Mummy Berry Disease Infection of Blueberry and Mating Type.</title>
        <authorList>
            <person name="Yow A.G."/>
            <person name="Zhang Y."/>
            <person name="Bansal K."/>
            <person name="Eacker S.M."/>
            <person name="Sullivan S."/>
            <person name="Liachko I."/>
            <person name="Cubeta M.A."/>
            <person name="Rollins J.A."/>
            <person name="Ashrafi H."/>
        </authorList>
    </citation>
    <scope>NUCLEOTIDE SEQUENCE</scope>
    <source>
        <strain evidence="3">RL-1</strain>
    </source>
</reference>
<dbReference type="EMBL" id="CP063407">
    <property type="protein sequence ID" value="QSZ32343.1"/>
    <property type="molecule type" value="Genomic_DNA"/>
</dbReference>
<sequence>MSGRSAYVRKVKVDINNKAGYDYLSRDDTFKDKEHAPSIRSDPSVFGICHADHGLASHSSDHSEIVKSDEYLAGSVHSAHYEAEYYNSGYARVRRPEMPIIETSGIEKSAFRSKMEKSSENFRHNFANVFKKKKAGKEVLHETPSRTTTGKERHELAGELTQLPHKQLPMPESQATHHANRPALQRVATFKGEIEPPVPAKTKLWRRKGQPVLVWDHFDIRDPDIWDPKGDVLVFYEETGEDGMPQPAFRVASFLLGAIGSPVIDALIQGGITDDVEINKIAEFHQNDSNHPSGMTSYGSESSRSFGGSQISYTFTLPAAGDLEGKELVRYRLSWRNFFATVYGAGIVGYTLHQAMIDLHDRFVAIMPQNRDVTHILINHTKELGRFDLRDDPESACSLLIWSEHKKIHWQEGWYEAFVHCAGMYNEVTLLPIWKDVSPTTKLMLDKASVETSTKVAYCEELLADFNYESYWPVNSSIQSVSSREAFVRLQGFFRDHYSYMFEACHPVPPISKNVDGWLTRVMVKTLAADFSALYDYLVDRQVLWSSSAEMNSRRTILVRPGSPQFCPNTPECEFTSLIERFDNHHRFPPIPHPYPRLPDYSPPTRGRLTPLEARKSALSYTEATNIFLFEDEYERNDLVEQYMQWEKTDRIGECDPRSARRARWVLIYFILQTLATLVVDAPGLAHSDGVEYFLSGMVEQQPTWIQDQWLKQRAEHNQSHCWTVSSTWKTAKQVEDTRLESVPRKPEPIVTGMPMSSASSYESVTRTPTFSEAETANDLDTAFTSSAASVADRDASFLTMQPPGHLHIRTRDLALNSAQFPLSKSSPSPLSSTVSLFPAPPRKSIEQYNPAKSAEKYYTVANHPPSLPPKTPLPAPPTTYGSTPGHFPNTNTNRSTTACQSSRVRQTPHQSPYYPTPPLPGHDGEVMALRIYKSTSSTPVSPQTTSPDPNIFSEQSDPRYAPGIEKIEEPIWMGTRNGDVDGNGNGNANFRKHQKGRNDPLSGQQHSLFKIRDFDELT</sequence>
<organism evidence="3 4">
    <name type="scientific">Monilinia vaccinii-corymbosi</name>
    <dbReference type="NCBI Taxonomy" id="61207"/>
    <lineage>
        <taxon>Eukaryota</taxon>
        <taxon>Fungi</taxon>
        <taxon>Dikarya</taxon>
        <taxon>Ascomycota</taxon>
        <taxon>Pezizomycotina</taxon>
        <taxon>Leotiomycetes</taxon>
        <taxon>Helotiales</taxon>
        <taxon>Sclerotiniaceae</taxon>
        <taxon>Monilinia</taxon>
    </lineage>
</organism>
<dbReference type="Proteomes" id="UP000672032">
    <property type="component" value="Chromosome 3"/>
</dbReference>
<feature type="compositionally biased region" description="Basic and acidic residues" evidence="1">
    <location>
        <begin position="738"/>
        <end position="748"/>
    </location>
</feature>
<keyword evidence="4" id="KW-1185">Reference proteome</keyword>
<feature type="compositionally biased region" description="Polar residues" evidence="1">
    <location>
        <begin position="889"/>
        <end position="911"/>
    </location>
</feature>
<dbReference type="PANTHER" id="PTHR39601:SF2">
    <property type="entry name" value="CHORIOGENIN HMINOR"/>
    <property type="match status" value="1"/>
</dbReference>
<feature type="compositionally biased region" description="Low complexity" evidence="1">
    <location>
        <begin position="975"/>
        <end position="990"/>
    </location>
</feature>
<feature type="compositionally biased region" description="Low complexity" evidence="1">
    <location>
        <begin position="822"/>
        <end position="837"/>
    </location>
</feature>
<feature type="region of interest" description="Disordered" evidence="1">
    <location>
        <begin position="738"/>
        <end position="763"/>
    </location>
</feature>
<evidence type="ECO:0000313" key="4">
    <source>
        <dbReference type="Proteomes" id="UP000672032"/>
    </source>
</evidence>
<evidence type="ECO:0000259" key="2">
    <source>
        <dbReference type="Pfam" id="PF26013"/>
    </source>
</evidence>
<feature type="compositionally biased region" description="Low complexity" evidence="1">
    <location>
        <begin position="936"/>
        <end position="950"/>
    </location>
</feature>
<gene>
    <name evidence="3" type="ORF">DSL72_001917</name>
</gene>
<dbReference type="Pfam" id="PF26013">
    <property type="entry name" value="DUF8004"/>
    <property type="match status" value="1"/>
</dbReference>
<proteinExistence type="predicted"/>